<evidence type="ECO:0000256" key="1">
    <source>
        <dbReference type="SAM" id="SignalP"/>
    </source>
</evidence>
<gene>
    <name evidence="2" type="ORF">Aco03nite_061730</name>
</gene>
<dbReference type="EMBL" id="BOMG01000076">
    <property type="protein sequence ID" value="GID57769.1"/>
    <property type="molecule type" value="Genomic_DNA"/>
</dbReference>
<dbReference type="RefSeq" id="WP_203801004.1">
    <property type="nucleotide sequence ID" value="NZ_BAAAQE010000099.1"/>
</dbReference>
<dbReference type="Proteomes" id="UP000612282">
    <property type="component" value="Unassembled WGS sequence"/>
</dbReference>
<organism evidence="2 3">
    <name type="scientific">Actinoplanes couchii</name>
    <dbReference type="NCBI Taxonomy" id="403638"/>
    <lineage>
        <taxon>Bacteria</taxon>
        <taxon>Bacillati</taxon>
        <taxon>Actinomycetota</taxon>
        <taxon>Actinomycetes</taxon>
        <taxon>Micromonosporales</taxon>
        <taxon>Micromonosporaceae</taxon>
        <taxon>Actinoplanes</taxon>
    </lineage>
</organism>
<comment type="caution">
    <text evidence="2">The sequence shown here is derived from an EMBL/GenBank/DDBJ whole genome shotgun (WGS) entry which is preliminary data.</text>
</comment>
<feature type="chain" id="PRO_5045710659" description="Lipoprotein" evidence="1">
    <location>
        <begin position="26"/>
        <end position="294"/>
    </location>
</feature>
<protein>
    <recommendedName>
        <fullName evidence="4">Lipoprotein</fullName>
    </recommendedName>
</protein>
<feature type="signal peptide" evidence="1">
    <location>
        <begin position="1"/>
        <end position="25"/>
    </location>
</feature>
<accession>A0ABQ3XH05</accession>
<reference evidence="2 3" key="1">
    <citation type="submission" date="2021-01" db="EMBL/GenBank/DDBJ databases">
        <title>Whole genome shotgun sequence of Actinoplanes couchii NBRC 106145.</title>
        <authorList>
            <person name="Komaki H."/>
            <person name="Tamura T."/>
        </authorList>
    </citation>
    <scope>NUCLEOTIDE SEQUENCE [LARGE SCALE GENOMIC DNA]</scope>
    <source>
        <strain evidence="2 3">NBRC 106145</strain>
    </source>
</reference>
<keyword evidence="1" id="KW-0732">Signal</keyword>
<proteinExistence type="predicted"/>
<sequence>MNRVKKAAGLLAAVLLSAAPISCGAQSEAAPDLAATAAQLDKLAIEIGGNLDERKAVELLNYHRVEGGVADCMQAAKRPYVPVPYVSFFDIFSPKDLGYGDSRATIVDSLTSHGRRLVLNQLAIARLERAGAIQRRAAKADVPVLNKCAAAFQNRGYHDFEPPAGVMELGDFSDLLAPVQGDPSVVAAMAGYQNCMKQRHGFTVPDRSDFLLTPRLDRRFAPLPGKPATLKWRTGLLAIDKAYKADADCRRPAYEAAMTLLADRIPEWRADNRDKLFAVRAGWRKAVTEAKKLG</sequence>
<evidence type="ECO:0000313" key="2">
    <source>
        <dbReference type="EMBL" id="GID57769.1"/>
    </source>
</evidence>
<name>A0ABQ3XH05_9ACTN</name>
<keyword evidence="3" id="KW-1185">Reference proteome</keyword>
<evidence type="ECO:0008006" key="4">
    <source>
        <dbReference type="Google" id="ProtNLM"/>
    </source>
</evidence>
<evidence type="ECO:0000313" key="3">
    <source>
        <dbReference type="Proteomes" id="UP000612282"/>
    </source>
</evidence>